<dbReference type="GO" id="GO:0015562">
    <property type="term" value="F:efflux transmembrane transporter activity"/>
    <property type="evidence" value="ECO:0007669"/>
    <property type="project" value="TreeGrafter"/>
</dbReference>
<evidence type="ECO:0000256" key="3">
    <source>
        <dbReference type="SAM" id="Phobius"/>
    </source>
</evidence>
<feature type="transmembrane region" description="Helical" evidence="3">
    <location>
        <begin position="30"/>
        <end position="47"/>
    </location>
</feature>
<dbReference type="PANTHER" id="PTHR30469:SF11">
    <property type="entry name" value="BLL4320 PROTEIN"/>
    <property type="match status" value="1"/>
</dbReference>
<evidence type="ECO:0000256" key="2">
    <source>
        <dbReference type="SAM" id="MobiDB-lite"/>
    </source>
</evidence>
<dbReference type="AlphaFoldDB" id="A0A2G4YRP1"/>
<evidence type="ECO:0000313" key="4">
    <source>
        <dbReference type="EMBL" id="PHZ84126.1"/>
    </source>
</evidence>
<keyword evidence="3" id="KW-1133">Transmembrane helix</keyword>
<comment type="similarity">
    <text evidence="1">Belongs to the membrane fusion protein (MFP) (TC 8.A.1) family.</text>
</comment>
<feature type="region of interest" description="Disordered" evidence="2">
    <location>
        <begin position="1"/>
        <end position="23"/>
    </location>
</feature>
<dbReference type="OrthoDB" id="9813967at2"/>
<dbReference type="RefSeq" id="WP_099473976.1">
    <property type="nucleotide sequence ID" value="NZ_CAXBMK010000002.1"/>
</dbReference>
<dbReference type="Gene3D" id="2.40.50.100">
    <property type="match status" value="1"/>
</dbReference>
<dbReference type="InterPro" id="IPR006143">
    <property type="entry name" value="RND_pump_MFP"/>
</dbReference>
<dbReference type="Gene3D" id="1.10.287.470">
    <property type="entry name" value="Helix hairpin bin"/>
    <property type="match status" value="1"/>
</dbReference>
<keyword evidence="5" id="KW-1185">Reference proteome</keyword>
<dbReference type="Gene3D" id="2.40.420.20">
    <property type="match status" value="1"/>
</dbReference>
<gene>
    <name evidence="4" type="ORF">CRD36_13080</name>
</gene>
<dbReference type="Gene3D" id="2.40.30.170">
    <property type="match status" value="1"/>
</dbReference>
<dbReference type="EMBL" id="PDEM01000025">
    <property type="protein sequence ID" value="PHZ84126.1"/>
    <property type="molecule type" value="Genomic_DNA"/>
</dbReference>
<dbReference type="InParanoid" id="A0A2G4YRP1"/>
<keyword evidence="3" id="KW-0812">Transmembrane</keyword>
<dbReference type="SUPFAM" id="SSF111369">
    <property type="entry name" value="HlyD-like secretion proteins"/>
    <property type="match status" value="1"/>
</dbReference>
<comment type="caution">
    <text evidence="4">The sequence shown here is derived from an EMBL/GenBank/DDBJ whole genome shotgun (WGS) entry which is preliminary data.</text>
</comment>
<dbReference type="GO" id="GO:1990281">
    <property type="term" value="C:efflux pump complex"/>
    <property type="evidence" value="ECO:0007669"/>
    <property type="project" value="TreeGrafter"/>
</dbReference>
<evidence type="ECO:0000256" key="1">
    <source>
        <dbReference type="ARBA" id="ARBA00009477"/>
    </source>
</evidence>
<proteinExistence type="inferred from homology"/>
<name>A0A2G4YRP1_9PROT</name>
<keyword evidence="3" id="KW-0472">Membrane</keyword>
<organism evidence="4 5">
    <name type="scientific">Paremcibacter congregatus</name>
    <dbReference type="NCBI Taxonomy" id="2043170"/>
    <lineage>
        <taxon>Bacteria</taxon>
        <taxon>Pseudomonadati</taxon>
        <taxon>Pseudomonadota</taxon>
        <taxon>Alphaproteobacteria</taxon>
        <taxon>Emcibacterales</taxon>
        <taxon>Emcibacteraceae</taxon>
        <taxon>Paremcibacter</taxon>
    </lineage>
</organism>
<accession>A0A2G4YRP1</accession>
<sequence>MTQTPDPRDATANPTDKTGAARARPARMKIIIGGVLLLTIAGAVLYTRSSAQANLDEEQTRLARALMVETSQIKAQDHYQIHQKYSGRIVAGRESDHGFDKGGLLAEVLVDEGQRVKKGDSLARLDMRRLEARLGELDAELSQSIALDHQAGAQLDRAQATYDRYKVLRQQSHISAEKFDQVKFDLAGRKAQKTAAESAILRTKAALKSLRVDQALATLTARFDGSVVRRYQDEGTALGAGAPVIRLIEDEKLEIHLGLPEAAVAKLSPGDIHVFQQNGTRLTARLRATHARLDPATRTVTALFDILETSAPVHAGSLAQLTLAHEVPANGFWLPSDALAESRRGLWSVYTVTPAKGNHGATHGTVARQELQLLYTDSERVFVRGTLQDGDRIVTGGLHRLVPGQMVKLAKGQ</sequence>
<dbReference type="NCBIfam" id="TIGR01730">
    <property type="entry name" value="RND_mfp"/>
    <property type="match status" value="1"/>
</dbReference>
<protein>
    <submittedName>
        <fullName evidence="4">Uncharacterized protein</fullName>
    </submittedName>
</protein>
<dbReference type="PANTHER" id="PTHR30469">
    <property type="entry name" value="MULTIDRUG RESISTANCE PROTEIN MDTA"/>
    <property type="match status" value="1"/>
</dbReference>
<reference evidence="4 5" key="1">
    <citation type="submission" date="2017-10" db="EMBL/GenBank/DDBJ databases">
        <title>Frigbacter circumglobatus gen. nov. sp. nov., isolated from sediment cultured in situ.</title>
        <authorList>
            <person name="Zhao Z."/>
        </authorList>
    </citation>
    <scope>NUCLEOTIDE SEQUENCE [LARGE SCALE GENOMIC DNA]</scope>
    <source>
        <strain evidence="4 5">ZYL</strain>
    </source>
</reference>
<dbReference type="Proteomes" id="UP000229730">
    <property type="component" value="Unassembled WGS sequence"/>
</dbReference>
<evidence type="ECO:0000313" key="5">
    <source>
        <dbReference type="Proteomes" id="UP000229730"/>
    </source>
</evidence>